<dbReference type="Gene3D" id="1.10.1740.10">
    <property type="match status" value="1"/>
</dbReference>
<dbReference type="InterPro" id="IPR039425">
    <property type="entry name" value="RNA_pol_sigma-70-like"/>
</dbReference>
<dbReference type="Gene3D" id="1.10.10.10">
    <property type="entry name" value="Winged helix-like DNA-binding domain superfamily/Winged helix DNA-binding domain"/>
    <property type="match status" value="1"/>
</dbReference>
<dbReference type="GO" id="GO:0006352">
    <property type="term" value="P:DNA-templated transcription initiation"/>
    <property type="evidence" value="ECO:0007669"/>
    <property type="project" value="InterPro"/>
</dbReference>
<name>A0A852WBT6_9MICO</name>
<evidence type="ECO:0000256" key="4">
    <source>
        <dbReference type="ARBA" id="ARBA00023125"/>
    </source>
</evidence>
<organism evidence="8 9">
    <name type="scientific">Pedococcus badiiscoriae</name>
    <dbReference type="NCBI Taxonomy" id="642776"/>
    <lineage>
        <taxon>Bacteria</taxon>
        <taxon>Bacillati</taxon>
        <taxon>Actinomycetota</taxon>
        <taxon>Actinomycetes</taxon>
        <taxon>Micrococcales</taxon>
        <taxon>Intrasporangiaceae</taxon>
        <taxon>Pedococcus</taxon>
    </lineage>
</organism>
<evidence type="ECO:0000259" key="7">
    <source>
        <dbReference type="Pfam" id="PF04542"/>
    </source>
</evidence>
<dbReference type="Proteomes" id="UP000573599">
    <property type="component" value="Unassembled WGS sequence"/>
</dbReference>
<dbReference type="SUPFAM" id="SSF88659">
    <property type="entry name" value="Sigma3 and sigma4 domains of RNA polymerase sigma factors"/>
    <property type="match status" value="1"/>
</dbReference>
<proteinExistence type="inferred from homology"/>
<evidence type="ECO:0000256" key="5">
    <source>
        <dbReference type="ARBA" id="ARBA00023163"/>
    </source>
</evidence>
<dbReference type="AlphaFoldDB" id="A0A852WBT6"/>
<comment type="similarity">
    <text evidence="1">Belongs to the sigma-70 factor family. ECF subfamily.</text>
</comment>
<keyword evidence="4" id="KW-0238">DNA-binding</keyword>
<dbReference type="InterPro" id="IPR013325">
    <property type="entry name" value="RNA_pol_sigma_r2"/>
</dbReference>
<feature type="domain" description="RNA polymerase sigma-70 region 2" evidence="7">
    <location>
        <begin position="34"/>
        <end position="100"/>
    </location>
</feature>
<keyword evidence="9" id="KW-1185">Reference proteome</keyword>
<dbReference type="InterPro" id="IPR013324">
    <property type="entry name" value="RNA_pol_sigma_r3/r4-like"/>
</dbReference>
<comment type="caution">
    <text evidence="8">The sequence shown here is derived from an EMBL/GenBank/DDBJ whole genome shotgun (WGS) entry which is preliminary data.</text>
</comment>
<dbReference type="SUPFAM" id="SSF88946">
    <property type="entry name" value="Sigma2 domain of RNA polymerase sigma factors"/>
    <property type="match status" value="1"/>
</dbReference>
<dbReference type="GO" id="GO:0003677">
    <property type="term" value="F:DNA binding"/>
    <property type="evidence" value="ECO:0007669"/>
    <property type="project" value="UniProtKB-KW"/>
</dbReference>
<dbReference type="InterPro" id="IPR014284">
    <property type="entry name" value="RNA_pol_sigma-70_dom"/>
</dbReference>
<gene>
    <name evidence="8" type="ORF">BJ986_001244</name>
</gene>
<dbReference type="NCBIfam" id="TIGR02937">
    <property type="entry name" value="sigma70-ECF"/>
    <property type="match status" value="1"/>
</dbReference>
<sequence>MMQAEGGTRSLAELAARAFADYRDGRPEAMSQLVDSTTTLLWHTARAQGLSGPQAEDVVQNTWLSLVQHASGIADPQGVLKWLLTTTRREAWAVSRRSRREDVRDDMGDAMPDVAPTSDEPAAVVVRSQEQRLLWRHFKDLPERCQQLLRVIALADRPDYAQVAEALGMPVGSIGPTRGRCLAKLRSALIGDPGWATS</sequence>
<evidence type="ECO:0000256" key="1">
    <source>
        <dbReference type="ARBA" id="ARBA00010641"/>
    </source>
</evidence>
<accession>A0A852WBT6</accession>
<reference evidence="8 9" key="1">
    <citation type="submission" date="2020-07" db="EMBL/GenBank/DDBJ databases">
        <title>Sequencing the genomes of 1000 actinobacteria strains.</title>
        <authorList>
            <person name="Klenk H.-P."/>
        </authorList>
    </citation>
    <scope>NUCLEOTIDE SEQUENCE [LARGE SCALE GENOMIC DNA]</scope>
    <source>
        <strain evidence="8 9">DSM 23987</strain>
    </source>
</reference>
<dbReference type="InterPro" id="IPR007627">
    <property type="entry name" value="RNA_pol_sigma70_r2"/>
</dbReference>
<dbReference type="GO" id="GO:0016987">
    <property type="term" value="F:sigma factor activity"/>
    <property type="evidence" value="ECO:0007669"/>
    <property type="project" value="UniProtKB-KW"/>
</dbReference>
<keyword evidence="5" id="KW-0804">Transcription</keyword>
<dbReference type="PANTHER" id="PTHR43133">
    <property type="entry name" value="RNA POLYMERASE ECF-TYPE SIGMA FACTO"/>
    <property type="match status" value="1"/>
</dbReference>
<keyword evidence="3" id="KW-0731">Sigma factor</keyword>
<dbReference type="Pfam" id="PF04542">
    <property type="entry name" value="Sigma70_r2"/>
    <property type="match status" value="1"/>
</dbReference>
<evidence type="ECO:0000256" key="6">
    <source>
        <dbReference type="SAM" id="MobiDB-lite"/>
    </source>
</evidence>
<feature type="region of interest" description="Disordered" evidence="6">
    <location>
        <begin position="99"/>
        <end position="120"/>
    </location>
</feature>
<keyword evidence="2" id="KW-0805">Transcription regulation</keyword>
<protein>
    <submittedName>
        <fullName evidence="8">RNA polymerase sigma factor (Sigma-70 family)</fullName>
    </submittedName>
</protein>
<evidence type="ECO:0000313" key="9">
    <source>
        <dbReference type="Proteomes" id="UP000573599"/>
    </source>
</evidence>
<evidence type="ECO:0000256" key="3">
    <source>
        <dbReference type="ARBA" id="ARBA00023082"/>
    </source>
</evidence>
<dbReference type="PANTHER" id="PTHR43133:SF8">
    <property type="entry name" value="RNA POLYMERASE SIGMA FACTOR HI_1459-RELATED"/>
    <property type="match status" value="1"/>
</dbReference>
<dbReference type="EMBL" id="JACCAB010000001">
    <property type="protein sequence ID" value="NYG06757.1"/>
    <property type="molecule type" value="Genomic_DNA"/>
</dbReference>
<evidence type="ECO:0000313" key="8">
    <source>
        <dbReference type="EMBL" id="NYG06757.1"/>
    </source>
</evidence>
<dbReference type="InterPro" id="IPR036388">
    <property type="entry name" value="WH-like_DNA-bd_sf"/>
</dbReference>
<evidence type="ECO:0000256" key="2">
    <source>
        <dbReference type="ARBA" id="ARBA00023015"/>
    </source>
</evidence>